<dbReference type="Gene3D" id="3.40.50.300">
    <property type="entry name" value="P-loop containing nucleotide triphosphate hydrolases"/>
    <property type="match status" value="1"/>
</dbReference>
<dbReference type="InterPro" id="IPR003593">
    <property type="entry name" value="AAA+_ATPase"/>
</dbReference>
<dbReference type="PANTHER" id="PTHR42781:SF4">
    <property type="entry name" value="SPERMIDINE_PUTRESCINE IMPORT ATP-BINDING PROTEIN POTA"/>
    <property type="match status" value="1"/>
</dbReference>
<dbReference type="GO" id="GO:0005524">
    <property type="term" value="F:ATP binding"/>
    <property type="evidence" value="ECO:0007669"/>
    <property type="project" value="UniProtKB-KW"/>
</dbReference>
<proteinExistence type="predicted"/>
<dbReference type="Proteomes" id="UP001500842">
    <property type="component" value="Unassembled WGS sequence"/>
</dbReference>
<dbReference type="RefSeq" id="WP_141003518.1">
    <property type="nucleotide sequence ID" value="NZ_BAAAOR010000002.1"/>
</dbReference>
<feature type="domain" description="ABC transporter" evidence="4">
    <location>
        <begin position="4"/>
        <end position="240"/>
    </location>
</feature>
<dbReference type="Gene3D" id="2.40.50.100">
    <property type="match status" value="1"/>
</dbReference>
<comment type="caution">
    <text evidence="5">The sequence shown here is derived from an EMBL/GenBank/DDBJ whole genome shotgun (WGS) entry which is preliminary data.</text>
</comment>
<evidence type="ECO:0000256" key="3">
    <source>
        <dbReference type="ARBA" id="ARBA00022840"/>
    </source>
</evidence>
<dbReference type="PROSITE" id="PS00211">
    <property type="entry name" value="ABC_TRANSPORTER_1"/>
    <property type="match status" value="1"/>
</dbReference>
<evidence type="ECO:0000313" key="6">
    <source>
        <dbReference type="Proteomes" id="UP001500842"/>
    </source>
</evidence>
<reference evidence="5 6" key="1">
    <citation type="journal article" date="2019" name="Int. J. Syst. Evol. Microbiol.">
        <title>The Global Catalogue of Microorganisms (GCM) 10K type strain sequencing project: providing services to taxonomists for standard genome sequencing and annotation.</title>
        <authorList>
            <consortium name="The Broad Institute Genomics Platform"/>
            <consortium name="The Broad Institute Genome Sequencing Center for Infectious Disease"/>
            <person name="Wu L."/>
            <person name="Ma J."/>
        </authorList>
    </citation>
    <scope>NUCLEOTIDE SEQUENCE [LARGE SCALE GENOMIC DNA]</scope>
    <source>
        <strain evidence="5 6">JCM 14942</strain>
    </source>
</reference>
<evidence type="ECO:0000256" key="2">
    <source>
        <dbReference type="ARBA" id="ARBA00022741"/>
    </source>
</evidence>
<dbReference type="InterPro" id="IPR008995">
    <property type="entry name" value="Mo/tungstate-bd_C_term_dom"/>
</dbReference>
<accession>A0ABN1ZPR3</accession>
<dbReference type="PANTHER" id="PTHR42781">
    <property type="entry name" value="SPERMIDINE/PUTRESCINE IMPORT ATP-BINDING PROTEIN POTA"/>
    <property type="match status" value="1"/>
</dbReference>
<keyword evidence="1" id="KW-0813">Transport</keyword>
<keyword evidence="6" id="KW-1185">Reference proteome</keyword>
<evidence type="ECO:0000313" key="5">
    <source>
        <dbReference type="EMBL" id="GAA1501816.1"/>
    </source>
</evidence>
<organism evidence="5 6">
    <name type="scientific">Nocardioides humi</name>
    <dbReference type="NCBI Taxonomy" id="449461"/>
    <lineage>
        <taxon>Bacteria</taxon>
        <taxon>Bacillati</taxon>
        <taxon>Actinomycetota</taxon>
        <taxon>Actinomycetes</taxon>
        <taxon>Propionibacteriales</taxon>
        <taxon>Nocardioidaceae</taxon>
        <taxon>Nocardioides</taxon>
    </lineage>
</organism>
<dbReference type="SUPFAM" id="SSF50331">
    <property type="entry name" value="MOP-like"/>
    <property type="match status" value="1"/>
</dbReference>
<dbReference type="SMART" id="SM00382">
    <property type="entry name" value="AAA"/>
    <property type="match status" value="1"/>
</dbReference>
<dbReference type="InterPro" id="IPR003439">
    <property type="entry name" value="ABC_transporter-like_ATP-bd"/>
</dbReference>
<protein>
    <submittedName>
        <fullName evidence="5">ABC transporter ATP-binding protein</fullName>
    </submittedName>
</protein>
<evidence type="ECO:0000259" key="4">
    <source>
        <dbReference type="PROSITE" id="PS50893"/>
    </source>
</evidence>
<dbReference type="InterPro" id="IPR017871">
    <property type="entry name" value="ABC_transporter-like_CS"/>
</dbReference>
<dbReference type="InterPro" id="IPR027417">
    <property type="entry name" value="P-loop_NTPase"/>
</dbReference>
<dbReference type="EMBL" id="BAAAOR010000002">
    <property type="protein sequence ID" value="GAA1501816.1"/>
    <property type="molecule type" value="Genomic_DNA"/>
</dbReference>
<name>A0ABN1ZPR3_9ACTN</name>
<keyword evidence="3 5" id="KW-0067">ATP-binding</keyword>
<dbReference type="Pfam" id="PF08402">
    <property type="entry name" value="TOBE_2"/>
    <property type="match status" value="1"/>
</dbReference>
<dbReference type="SUPFAM" id="SSF52540">
    <property type="entry name" value="P-loop containing nucleoside triphosphate hydrolases"/>
    <property type="match status" value="1"/>
</dbReference>
<keyword evidence="2" id="KW-0547">Nucleotide-binding</keyword>
<gene>
    <name evidence="5" type="ORF">GCM10009788_00890</name>
</gene>
<dbReference type="Pfam" id="PF00005">
    <property type="entry name" value="ABC_tran"/>
    <property type="match status" value="1"/>
</dbReference>
<dbReference type="InterPro" id="IPR050093">
    <property type="entry name" value="ABC_SmlMolc_Importer"/>
</dbReference>
<dbReference type="PROSITE" id="PS50893">
    <property type="entry name" value="ABC_TRANSPORTER_2"/>
    <property type="match status" value="1"/>
</dbReference>
<evidence type="ECO:0000256" key="1">
    <source>
        <dbReference type="ARBA" id="ARBA00022448"/>
    </source>
</evidence>
<sequence length="368" mass="39589">MSDVTIDRLGLDYGDNTVLKDISFHVAEGEFVTLLGPSGCGKTTTLMSIAGLAAPTRGSITCGEVTLFDGARRINRPPERRDCGVVFQSYAIWPHMSVADNVAYPLRLRRRPKAEIAAAVAETLALVGMGDLAERYPHELSGGQQQRVAMARAVVYSPRVLLLDEPLSNLDAKLREQARVWLKDIQARLGLTTIFVTHDQDEALAMSDRIVVMKDGAIEQIGAPEEVYREPSSPFVASFLGSSNLIAGTVVGSSGGRTDVRIGQDGAVLALDAPVGAAVRDVQLMVRPEDVELSEQARDRASIPVRIESRMFLGSHYRYGVSHAGTSFFVDSRDAVAGPTAHAHIPSGAARVFDATSPTTPNQEPVRA</sequence>
<dbReference type="InterPro" id="IPR013611">
    <property type="entry name" value="Transp-assoc_OB_typ2"/>
</dbReference>